<dbReference type="Gene3D" id="3.10.20.30">
    <property type="match status" value="1"/>
</dbReference>
<reference evidence="1 2" key="1">
    <citation type="submission" date="2014-11" db="EMBL/GenBank/DDBJ databases">
        <title>Genome sequence of Microbacterium mangrovi MUSC 115(T).</title>
        <authorList>
            <person name="Lee L.-H."/>
        </authorList>
    </citation>
    <scope>NUCLEOTIDE SEQUENCE [LARGE SCALE GENOMIC DNA]</scope>
    <source>
        <strain evidence="1 2">MUSC 115</strain>
    </source>
</reference>
<dbReference type="OrthoDB" id="3255135at2"/>
<name>A0A0B2A2B9_9MICO</name>
<protein>
    <submittedName>
        <fullName evidence="1">Molybdopterin converting factor</fullName>
    </submittedName>
</protein>
<dbReference type="EMBL" id="JTDK01000009">
    <property type="protein sequence ID" value="KHK97649.1"/>
    <property type="molecule type" value="Genomic_DNA"/>
</dbReference>
<gene>
    <name evidence="1" type="ORF">LK09_10635</name>
</gene>
<evidence type="ECO:0000313" key="1">
    <source>
        <dbReference type="EMBL" id="KHK97649.1"/>
    </source>
</evidence>
<keyword evidence="2" id="KW-1185">Reference proteome</keyword>
<dbReference type="InterPro" id="IPR016155">
    <property type="entry name" value="Mopterin_synth/thiamin_S_b"/>
</dbReference>
<dbReference type="Pfam" id="PF02597">
    <property type="entry name" value="ThiS"/>
    <property type="match status" value="1"/>
</dbReference>
<dbReference type="AlphaFoldDB" id="A0A0B2A2B9"/>
<dbReference type="Proteomes" id="UP000031030">
    <property type="component" value="Unassembled WGS sequence"/>
</dbReference>
<organism evidence="1 2">
    <name type="scientific">Microbacterium mangrovi</name>
    <dbReference type="NCBI Taxonomy" id="1348253"/>
    <lineage>
        <taxon>Bacteria</taxon>
        <taxon>Bacillati</taxon>
        <taxon>Actinomycetota</taxon>
        <taxon>Actinomycetes</taxon>
        <taxon>Micrococcales</taxon>
        <taxon>Microbacteriaceae</taxon>
        <taxon>Microbacterium</taxon>
    </lineage>
</organism>
<evidence type="ECO:0000313" key="2">
    <source>
        <dbReference type="Proteomes" id="UP000031030"/>
    </source>
</evidence>
<accession>A0A0B2A2B9</accession>
<comment type="caution">
    <text evidence="1">The sequence shown here is derived from an EMBL/GenBank/DDBJ whole genome shotgun (WGS) entry which is preliminary data.</text>
</comment>
<sequence length="83" mass="8851">MVTVTVRYFAAAAEAAGREEELVELDAAAPTVATLRDRLLSQYGAAMDRVLRSGSFLVDGVVRRDPAFPISRTVDVLPPFAGG</sequence>
<dbReference type="SUPFAM" id="SSF54285">
    <property type="entry name" value="MoaD/ThiS"/>
    <property type="match status" value="1"/>
</dbReference>
<dbReference type="RefSeq" id="WP_039399091.1">
    <property type="nucleotide sequence ID" value="NZ_JTDK01000009.1"/>
</dbReference>
<dbReference type="InterPro" id="IPR003749">
    <property type="entry name" value="ThiS/MoaD-like"/>
</dbReference>
<dbReference type="STRING" id="1348253.LK09_10635"/>
<dbReference type="InterPro" id="IPR012675">
    <property type="entry name" value="Beta-grasp_dom_sf"/>
</dbReference>
<proteinExistence type="predicted"/>